<feature type="domain" description="UspA" evidence="2">
    <location>
        <begin position="157"/>
        <end position="281"/>
    </location>
</feature>
<name>A0A7T6ARK6_9BACT</name>
<evidence type="ECO:0000313" key="4">
    <source>
        <dbReference type="Proteomes" id="UP000596092"/>
    </source>
</evidence>
<protein>
    <submittedName>
        <fullName evidence="3">Universal stress protein</fullName>
    </submittedName>
</protein>
<proteinExistence type="inferred from homology"/>
<keyword evidence="4" id="KW-1185">Reference proteome</keyword>
<accession>A0A7T6ARK6</accession>
<gene>
    <name evidence="3" type="ORF">HP555_12545</name>
</gene>
<dbReference type="Proteomes" id="UP000596092">
    <property type="component" value="Chromosome"/>
</dbReference>
<dbReference type="SUPFAM" id="SSF52402">
    <property type="entry name" value="Adenine nucleotide alpha hydrolases-like"/>
    <property type="match status" value="2"/>
</dbReference>
<dbReference type="RefSeq" id="WP_199262921.1">
    <property type="nucleotide sequence ID" value="NZ_CP054140.1"/>
</dbReference>
<dbReference type="InterPro" id="IPR006016">
    <property type="entry name" value="UspA"/>
</dbReference>
<comment type="similarity">
    <text evidence="1">Belongs to the universal stress protein A family.</text>
</comment>
<evidence type="ECO:0000256" key="1">
    <source>
        <dbReference type="ARBA" id="ARBA00008791"/>
    </source>
</evidence>
<dbReference type="InterPro" id="IPR006015">
    <property type="entry name" value="Universal_stress_UspA"/>
</dbReference>
<dbReference type="PRINTS" id="PR01438">
    <property type="entry name" value="UNVRSLSTRESS"/>
</dbReference>
<dbReference type="PANTHER" id="PTHR46268:SF6">
    <property type="entry name" value="UNIVERSAL STRESS PROTEIN UP12"/>
    <property type="match status" value="1"/>
</dbReference>
<dbReference type="AlphaFoldDB" id="A0A7T6ARK6"/>
<dbReference type="KEGG" id="dog:HP555_12545"/>
<reference evidence="3 4" key="1">
    <citation type="submission" date="2020-05" db="EMBL/GenBank/DDBJ databases">
        <title>Complete genome of Desulfobulbus oligotrophicus.</title>
        <authorList>
            <person name="Podar M."/>
        </authorList>
    </citation>
    <scope>NUCLEOTIDE SEQUENCE [LARGE SCALE GENOMIC DNA]</scope>
    <source>
        <strain evidence="3 4">Prop6</strain>
    </source>
</reference>
<sequence>MDRFSTSLLGEAKTLLLATDGSPFSDGAIQEAMFFGQACQATVIVLHVVHTQVESITAANFEVRKGREKLTPHFDYIRAMARDIGVTLEVVVVGSSSPEKTIVEQARLRGADVILIGRHGKAGRLSLLVGKMTAKVMEQGFPRVLVAPKDFIISGNRILVGINNSANSRRAIEEAISLGHTCTTLQQIIMLAVAPSEEEGESARALLEEVSLLTEQAAPPVPCEFLLEVGDPVEQILKTADTRDVDMILIGNRSKGGMPKVFKGHIADNIIGRSRCSVLVVTA</sequence>
<dbReference type="Pfam" id="PF00582">
    <property type="entry name" value="Usp"/>
    <property type="match status" value="2"/>
</dbReference>
<dbReference type="PANTHER" id="PTHR46268">
    <property type="entry name" value="STRESS RESPONSE PROTEIN NHAX"/>
    <property type="match status" value="1"/>
</dbReference>
<evidence type="ECO:0000259" key="2">
    <source>
        <dbReference type="Pfam" id="PF00582"/>
    </source>
</evidence>
<dbReference type="Gene3D" id="3.40.50.620">
    <property type="entry name" value="HUPs"/>
    <property type="match status" value="2"/>
</dbReference>
<dbReference type="CDD" id="cd00293">
    <property type="entry name" value="USP-like"/>
    <property type="match status" value="2"/>
</dbReference>
<dbReference type="EMBL" id="CP054140">
    <property type="protein sequence ID" value="QQG66637.1"/>
    <property type="molecule type" value="Genomic_DNA"/>
</dbReference>
<organism evidence="3 4">
    <name type="scientific">Desulfobulbus oligotrophicus</name>
    <dbReference type="NCBI Taxonomy" id="1909699"/>
    <lineage>
        <taxon>Bacteria</taxon>
        <taxon>Pseudomonadati</taxon>
        <taxon>Thermodesulfobacteriota</taxon>
        <taxon>Desulfobulbia</taxon>
        <taxon>Desulfobulbales</taxon>
        <taxon>Desulfobulbaceae</taxon>
        <taxon>Desulfobulbus</taxon>
    </lineage>
</organism>
<evidence type="ECO:0000313" key="3">
    <source>
        <dbReference type="EMBL" id="QQG66637.1"/>
    </source>
</evidence>
<feature type="domain" description="UspA" evidence="2">
    <location>
        <begin position="13"/>
        <end position="140"/>
    </location>
</feature>
<dbReference type="InterPro" id="IPR014729">
    <property type="entry name" value="Rossmann-like_a/b/a_fold"/>
</dbReference>